<evidence type="ECO:0000313" key="3">
    <source>
        <dbReference type="Proteomes" id="UP000249789"/>
    </source>
</evidence>
<dbReference type="AlphaFoldDB" id="A0A8G1S4M3"/>
<name>A0A8G1S4M3_9EURO</name>
<protein>
    <submittedName>
        <fullName evidence="2">Uncharacterized protein</fullName>
    </submittedName>
</protein>
<feature type="compositionally biased region" description="Basic and acidic residues" evidence="1">
    <location>
        <begin position="1"/>
        <end position="12"/>
    </location>
</feature>
<proteinExistence type="predicted"/>
<reference evidence="2 3" key="1">
    <citation type="submission" date="2018-02" db="EMBL/GenBank/DDBJ databases">
        <title>The genomes of Aspergillus section Nigri reveals drivers in fungal speciation.</title>
        <authorList>
            <consortium name="DOE Joint Genome Institute"/>
            <person name="Vesth T.C."/>
            <person name="Nybo J."/>
            <person name="Theobald S."/>
            <person name="Brandl J."/>
            <person name="Frisvad J.C."/>
            <person name="Nielsen K.F."/>
            <person name="Lyhne E.K."/>
            <person name="Kogle M.E."/>
            <person name="Kuo A."/>
            <person name="Riley R."/>
            <person name="Clum A."/>
            <person name="Nolan M."/>
            <person name="Lipzen A."/>
            <person name="Salamov A."/>
            <person name="Henrissat B."/>
            <person name="Wiebenga A."/>
            <person name="De vries R.P."/>
            <person name="Grigoriev I.V."/>
            <person name="Mortensen U.H."/>
            <person name="Andersen M.R."/>
            <person name="Baker S.E."/>
        </authorList>
    </citation>
    <scope>NUCLEOTIDE SEQUENCE [LARGE SCALE GENOMIC DNA]</scope>
    <source>
        <strain evidence="2 3">CBS 313.89</strain>
    </source>
</reference>
<dbReference type="Proteomes" id="UP000249789">
    <property type="component" value="Unassembled WGS sequence"/>
</dbReference>
<accession>A0A8G1S4M3</accession>
<dbReference type="GeneID" id="63868140"/>
<dbReference type="EMBL" id="KZ824622">
    <property type="protein sequence ID" value="RAK82431.1"/>
    <property type="molecule type" value="Genomic_DNA"/>
</dbReference>
<organism evidence="2 3">
    <name type="scientific">Aspergillus fijiensis CBS 313.89</name>
    <dbReference type="NCBI Taxonomy" id="1448319"/>
    <lineage>
        <taxon>Eukaryota</taxon>
        <taxon>Fungi</taxon>
        <taxon>Dikarya</taxon>
        <taxon>Ascomycota</taxon>
        <taxon>Pezizomycotina</taxon>
        <taxon>Eurotiomycetes</taxon>
        <taxon>Eurotiomycetidae</taxon>
        <taxon>Eurotiales</taxon>
        <taxon>Aspergillaceae</taxon>
        <taxon>Aspergillus</taxon>
    </lineage>
</organism>
<evidence type="ECO:0000256" key="1">
    <source>
        <dbReference type="SAM" id="MobiDB-lite"/>
    </source>
</evidence>
<evidence type="ECO:0000313" key="2">
    <source>
        <dbReference type="EMBL" id="RAK82431.1"/>
    </source>
</evidence>
<feature type="region of interest" description="Disordered" evidence="1">
    <location>
        <begin position="1"/>
        <end position="26"/>
    </location>
</feature>
<keyword evidence="3" id="KW-1185">Reference proteome</keyword>
<sequence>MRRRSLSVEKKTHTLASAPRGLDRSPTDVVFHSPFFHFLPPPPPPPSPPPLAPPAPPLSSLNSILSHPSTPPSIFLFLYTYTILSRLLPYLQSISRPCSFPHFSNRFYRPHRSLRTVPESSLGCSTRLSFSAPRLLLQPI</sequence>
<gene>
    <name evidence="2" type="ORF">BO72DRAFT_91420</name>
</gene>
<dbReference type="VEuPathDB" id="FungiDB:BO72DRAFT_91420"/>
<dbReference type="RefSeq" id="XP_040806441.1">
    <property type="nucleotide sequence ID" value="XM_040950805.1"/>
</dbReference>